<keyword evidence="2" id="KW-1133">Transmembrane helix</keyword>
<feature type="transmembrane region" description="Helical" evidence="2">
    <location>
        <begin position="41"/>
        <end position="64"/>
    </location>
</feature>
<comment type="caution">
    <text evidence="4">The sequence shown here is derived from an EMBL/GenBank/DDBJ whole genome shotgun (WGS) entry which is preliminary data.</text>
</comment>
<dbReference type="SMART" id="SM00858">
    <property type="entry name" value="SAF"/>
    <property type="match status" value="1"/>
</dbReference>
<evidence type="ECO:0000259" key="3">
    <source>
        <dbReference type="SMART" id="SM00858"/>
    </source>
</evidence>
<keyword evidence="2" id="KW-0472">Membrane</keyword>
<organism evidence="4 5">
    <name type="scientific">Flexivirga caeni</name>
    <dbReference type="NCBI Taxonomy" id="2294115"/>
    <lineage>
        <taxon>Bacteria</taxon>
        <taxon>Bacillati</taxon>
        <taxon>Actinomycetota</taxon>
        <taxon>Actinomycetes</taxon>
        <taxon>Micrococcales</taxon>
        <taxon>Dermacoccaceae</taxon>
        <taxon>Flexivirga</taxon>
    </lineage>
</organism>
<dbReference type="OrthoDB" id="3638307at2"/>
<evidence type="ECO:0000313" key="4">
    <source>
        <dbReference type="EMBL" id="RNI24776.1"/>
    </source>
</evidence>
<name>A0A3M9MGX8_9MICO</name>
<keyword evidence="5" id="KW-1185">Reference proteome</keyword>
<dbReference type="InterPro" id="IPR013974">
    <property type="entry name" value="SAF"/>
</dbReference>
<dbReference type="Proteomes" id="UP000271678">
    <property type="component" value="Unassembled WGS sequence"/>
</dbReference>
<evidence type="ECO:0000256" key="2">
    <source>
        <dbReference type="SAM" id="Phobius"/>
    </source>
</evidence>
<sequence length="232" mass="23468">MVIATEEQQHSRRKKVKGAAEESSGLEQVVVAPPKLRRRPVLLAASVAAVCLGALLGMMAYSLASSAKEVIALRTTVHRGDVIQRNDLMTVRVSADRGVRPVSGSDMSQVVGKRAAYDMAAGGLLTSSAVTNALVPAAGQSVVGIGVAPGQLPGIALQAGDNIRVIATPGDQGGSVAATSSASTTATVVDVQAEGSNGQQVVDVAVPDSQAAELAAQASTGKVAIVLDSREH</sequence>
<dbReference type="Gene3D" id="3.90.1210.10">
    <property type="entry name" value="Antifreeze-like/N-acetylneuraminic acid synthase C-terminal domain"/>
    <property type="match status" value="1"/>
</dbReference>
<feature type="domain" description="SAF" evidence="3">
    <location>
        <begin position="68"/>
        <end position="131"/>
    </location>
</feature>
<feature type="region of interest" description="Disordered" evidence="1">
    <location>
        <begin position="1"/>
        <end position="20"/>
    </location>
</feature>
<protein>
    <recommendedName>
        <fullName evidence="3">SAF domain-containing protein</fullName>
    </recommendedName>
</protein>
<reference evidence="4 5" key="1">
    <citation type="submission" date="2018-11" db="EMBL/GenBank/DDBJ databases">
        <title>Draft genome of Simplicispira Flexivirga sp. BO-16.</title>
        <authorList>
            <person name="Im W.T."/>
        </authorList>
    </citation>
    <scope>NUCLEOTIDE SEQUENCE [LARGE SCALE GENOMIC DNA]</scope>
    <source>
        <strain evidence="4 5">BO-16</strain>
    </source>
</reference>
<keyword evidence="2" id="KW-0812">Transmembrane</keyword>
<dbReference type="AlphaFoldDB" id="A0A3M9MGX8"/>
<evidence type="ECO:0000256" key="1">
    <source>
        <dbReference type="SAM" id="MobiDB-lite"/>
    </source>
</evidence>
<proteinExistence type="predicted"/>
<dbReference type="EMBL" id="RJJQ01000002">
    <property type="protein sequence ID" value="RNI24776.1"/>
    <property type="molecule type" value="Genomic_DNA"/>
</dbReference>
<accession>A0A3M9MGX8</accession>
<dbReference type="Pfam" id="PF08666">
    <property type="entry name" value="SAF"/>
    <property type="match status" value="1"/>
</dbReference>
<gene>
    <name evidence="4" type="ORF">EFY87_03540</name>
</gene>
<dbReference type="RefSeq" id="WP_123270067.1">
    <property type="nucleotide sequence ID" value="NZ_RJJQ01000002.1"/>
</dbReference>
<evidence type="ECO:0000313" key="5">
    <source>
        <dbReference type="Proteomes" id="UP000271678"/>
    </source>
</evidence>
<dbReference type="CDD" id="cd11614">
    <property type="entry name" value="SAF_CpaB_FlgA_like"/>
    <property type="match status" value="1"/>
</dbReference>